<evidence type="ECO:0000313" key="3">
    <source>
        <dbReference type="Proteomes" id="UP000307943"/>
    </source>
</evidence>
<dbReference type="OrthoDB" id="9757876at2"/>
<dbReference type="PRINTS" id="PR00702">
    <property type="entry name" value="ACRIFLAVINRP"/>
</dbReference>
<organism evidence="2 3">
    <name type="scientific">Paenibacillus hemerocallicola</name>
    <dbReference type="NCBI Taxonomy" id="1172614"/>
    <lineage>
        <taxon>Bacteria</taxon>
        <taxon>Bacillati</taxon>
        <taxon>Bacillota</taxon>
        <taxon>Bacilli</taxon>
        <taxon>Bacillales</taxon>
        <taxon>Paenibacillaceae</taxon>
        <taxon>Paenibacillus</taxon>
    </lineage>
</organism>
<feature type="transmembrane region" description="Helical" evidence="1">
    <location>
        <begin position="851"/>
        <end position="870"/>
    </location>
</feature>
<dbReference type="Gene3D" id="3.30.70.1440">
    <property type="entry name" value="Multidrug efflux transporter AcrB pore domain"/>
    <property type="match status" value="1"/>
</dbReference>
<dbReference type="SUPFAM" id="SSF82693">
    <property type="entry name" value="Multidrug efflux transporter AcrB pore domain, PN1, PN2, PC1 and PC2 subdomains"/>
    <property type="match status" value="2"/>
</dbReference>
<dbReference type="SUPFAM" id="SSF82866">
    <property type="entry name" value="Multidrug efflux transporter AcrB transmembrane domain"/>
    <property type="match status" value="2"/>
</dbReference>
<dbReference type="Gene3D" id="3.30.70.1320">
    <property type="entry name" value="Multidrug efflux transporter AcrB pore domain like"/>
    <property type="match status" value="1"/>
</dbReference>
<evidence type="ECO:0000256" key="1">
    <source>
        <dbReference type="SAM" id="Phobius"/>
    </source>
</evidence>
<feature type="transmembrane region" description="Helical" evidence="1">
    <location>
        <begin position="877"/>
        <end position="897"/>
    </location>
</feature>
<dbReference type="Gene3D" id="3.30.70.1430">
    <property type="entry name" value="Multidrug efflux transporter AcrB pore domain"/>
    <property type="match status" value="2"/>
</dbReference>
<dbReference type="SUPFAM" id="SSF82714">
    <property type="entry name" value="Multidrug efflux transporter AcrB TolC docking domain, DN and DC subdomains"/>
    <property type="match status" value="2"/>
</dbReference>
<sequence>MNKLTSFSMKNVAAVLIICAILFGAGGLSAVSLKQETMPDISLPMVFVTTVYTAPPRDVMEDVSKPIEKAIAGADGVKKIHSTSSDNFSMIQVELENGRKPEDAKQDIESLLANVKLPQKADKPQVLTFGFGSIPVYNLAISGTNGMSQEELDRIFNDIFEPTLGTITGLDHVDAIGNQEALLKLKLDLNAILNYGLTPNQVSQSIQASIISSPAGSVTFAGNNQMVRIRSDLDSLYSLENMKITTAAGSTVLLNQIAKVEAISESTFFARLNGEPAIAVSLFKTKDANTVQFAAQIDELVEQWKTEYPNITFTTIMNQAVEVKKSINGMLKEGAIGAFLAAAMILLFLRNVRMTLIVLVSIPLSVLLTLLVMSGLDITLNIMTLGGLTIAIGRVVDDSIVVIENIYSELQKSQERNESVIKLATARVASAITSSTITTVGVFAPIAMVGGILGDIFRPFAITLVVSLLASLLVALTVIPMLAKLLVLNSGNIQHHESTDGKFMQAYKRIIGWALDNPKKTVLTSVLLLVVTIGGTVPFLGSEFIPESMNGKEMQFNISMQRETSMETMDAKVKEIEALLAEQKDPMGNPAFTYVESMVGYDNSDDRVPYKSIILTSSSEDSDPTALVKEMEEKIARLMPNGSEVTGNLAASAGMGTGEDFAYLLKGDDLLQLEAGAALIKQKMEEFPELTDIKDSLSEKKTEVEVKVDQNKARLYGLTAAQVLESVSSWLSEVKLGEYRFDNTVFNVTIMLDDHYKDSLLKLGQFQIRTPTNMIVNLTDVAQVRQADAPTSITRENQEQYVKITAAIDSKNKGGVSGKVSLALKEVELPGGVRTETQGVNDDIQSSIEQMLLAMAAAVCIVYLVMVLAFGNASAPFVILFSLPLAAIGGFLGLFLTGQTINVTSLIGFLMLIGVVVTNAIVLIDRVQQNEEAGMGTRESLMEAGMSRFRPIIMTAGATIMAMMPMALGFSEGALISKGLSVVVIGGLTTSTILTLVVVPVMYELIANMKSRFSRKRKTKPNVSGGHSNPMSH</sequence>
<feature type="transmembrane region" description="Helical" evidence="1">
    <location>
        <begin position="903"/>
        <end position="924"/>
    </location>
</feature>
<dbReference type="RefSeq" id="WP_139606293.1">
    <property type="nucleotide sequence ID" value="NZ_VDCQ01000063.1"/>
</dbReference>
<dbReference type="AlphaFoldDB" id="A0A5C4T0E9"/>
<gene>
    <name evidence="2" type="ORF">FE784_31610</name>
</gene>
<proteinExistence type="predicted"/>
<feature type="transmembrane region" description="Helical" evidence="1">
    <location>
        <begin position="522"/>
        <end position="541"/>
    </location>
</feature>
<evidence type="ECO:0000313" key="2">
    <source>
        <dbReference type="EMBL" id="TNJ62265.1"/>
    </source>
</evidence>
<name>A0A5C4T0E9_9BACL</name>
<feature type="transmembrane region" description="Helical" evidence="1">
    <location>
        <begin position="356"/>
        <end position="376"/>
    </location>
</feature>
<dbReference type="EMBL" id="VDCQ01000063">
    <property type="protein sequence ID" value="TNJ62265.1"/>
    <property type="molecule type" value="Genomic_DNA"/>
</dbReference>
<feature type="transmembrane region" description="Helical" evidence="1">
    <location>
        <begin position="982"/>
        <end position="1006"/>
    </location>
</feature>
<dbReference type="GO" id="GO:0042910">
    <property type="term" value="F:xenobiotic transmembrane transporter activity"/>
    <property type="evidence" value="ECO:0007669"/>
    <property type="project" value="TreeGrafter"/>
</dbReference>
<feature type="transmembrane region" description="Helical" evidence="1">
    <location>
        <begin position="952"/>
        <end position="970"/>
    </location>
</feature>
<keyword evidence="1" id="KW-0472">Membrane</keyword>
<dbReference type="PANTHER" id="PTHR32063:SF0">
    <property type="entry name" value="SWARMING MOTILITY PROTEIN SWRC"/>
    <property type="match status" value="1"/>
</dbReference>
<comment type="caution">
    <text evidence="2">The sequence shown here is derived from an EMBL/GenBank/DDBJ whole genome shotgun (WGS) entry which is preliminary data.</text>
</comment>
<reference evidence="2 3" key="1">
    <citation type="submission" date="2019-05" db="EMBL/GenBank/DDBJ databases">
        <title>We sequenced the genome of Paenibacillus hemerocallicola KCTC 33185 for further insight into its adaptation and study the phylogeny of Paenibacillus.</title>
        <authorList>
            <person name="Narsing Rao M.P."/>
        </authorList>
    </citation>
    <scope>NUCLEOTIDE SEQUENCE [LARGE SCALE GENOMIC DNA]</scope>
    <source>
        <strain evidence="2 3">KCTC 33185</strain>
    </source>
</reference>
<protein>
    <submittedName>
        <fullName evidence="2">Efflux RND transporter permease subunit</fullName>
    </submittedName>
</protein>
<dbReference type="Pfam" id="PF00873">
    <property type="entry name" value="ACR_tran"/>
    <property type="match status" value="1"/>
</dbReference>
<dbReference type="GO" id="GO:0005886">
    <property type="term" value="C:plasma membrane"/>
    <property type="evidence" value="ECO:0007669"/>
    <property type="project" value="TreeGrafter"/>
</dbReference>
<feature type="transmembrane region" description="Helical" evidence="1">
    <location>
        <begin position="330"/>
        <end position="349"/>
    </location>
</feature>
<feature type="transmembrane region" description="Helical" evidence="1">
    <location>
        <begin position="428"/>
        <end position="454"/>
    </location>
</feature>
<dbReference type="InterPro" id="IPR027463">
    <property type="entry name" value="AcrB_DN_DC_subdom"/>
</dbReference>
<keyword evidence="1" id="KW-0812">Transmembrane</keyword>
<keyword evidence="1" id="KW-1133">Transmembrane helix</keyword>
<dbReference type="Gene3D" id="3.30.2090.10">
    <property type="entry name" value="Multidrug efflux transporter AcrB TolC docking domain, DN and DC subdomains"/>
    <property type="match status" value="2"/>
</dbReference>
<dbReference type="InterPro" id="IPR001036">
    <property type="entry name" value="Acrflvin-R"/>
</dbReference>
<dbReference type="PANTHER" id="PTHR32063">
    <property type="match status" value="1"/>
</dbReference>
<dbReference type="Gene3D" id="1.20.1640.10">
    <property type="entry name" value="Multidrug efflux transporter AcrB transmembrane domain"/>
    <property type="match status" value="2"/>
</dbReference>
<keyword evidence="3" id="KW-1185">Reference proteome</keyword>
<accession>A0A5C4T0E9</accession>
<dbReference type="Proteomes" id="UP000307943">
    <property type="component" value="Unassembled WGS sequence"/>
</dbReference>
<feature type="transmembrane region" description="Helical" evidence="1">
    <location>
        <begin position="460"/>
        <end position="483"/>
    </location>
</feature>